<evidence type="ECO:0000256" key="4">
    <source>
        <dbReference type="ARBA" id="ARBA00022692"/>
    </source>
</evidence>
<dbReference type="CDD" id="cd01347">
    <property type="entry name" value="ligand_gated_channel"/>
    <property type="match status" value="1"/>
</dbReference>
<dbReference type="GO" id="GO:0009279">
    <property type="term" value="C:cell outer membrane"/>
    <property type="evidence" value="ECO:0007669"/>
    <property type="project" value="UniProtKB-SubCell"/>
</dbReference>
<accession>A0A2S6N8E3</accession>
<dbReference type="AlphaFoldDB" id="A0A2S6N8E3"/>
<dbReference type="InterPro" id="IPR039426">
    <property type="entry name" value="TonB-dep_rcpt-like"/>
</dbReference>
<evidence type="ECO:0000256" key="12">
    <source>
        <dbReference type="SAM" id="MobiDB-lite"/>
    </source>
</evidence>
<protein>
    <recommendedName>
        <fullName evidence="18">TonB-dependent receptor</fullName>
    </recommendedName>
</protein>
<name>A0A2S6N8E3_9HYPH</name>
<dbReference type="EMBL" id="NHSJ01000070">
    <property type="protein sequence ID" value="PPQ30880.1"/>
    <property type="molecule type" value="Genomic_DNA"/>
</dbReference>
<evidence type="ECO:0000259" key="15">
    <source>
        <dbReference type="Pfam" id="PF07715"/>
    </source>
</evidence>
<keyword evidence="7 10" id="KW-0472">Membrane</keyword>
<dbReference type="InterPro" id="IPR000531">
    <property type="entry name" value="Beta-barrel_TonB"/>
</dbReference>
<evidence type="ECO:0000256" key="1">
    <source>
        <dbReference type="ARBA" id="ARBA00004571"/>
    </source>
</evidence>
<keyword evidence="5 13" id="KW-0732">Signal</keyword>
<feature type="signal peptide" evidence="13">
    <location>
        <begin position="1"/>
        <end position="22"/>
    </location>
</feature>
<dbReference type="Proteomes" id="UP000239089">
    <property type="component" value="Unassembled WGS sequence"/>
</dbReference>
<evidence type="ECO:0000256" key="10">
    <source>
        <dbReference type="PROSITE-ProRule" id="PRU01360"/>
    </source>
</evidence>
<feature type="domain" description="TonB-dependent receptor-like beta-barrel" evidence="14">
    <location>
        <begin position="241"/>
        <end position="688"/>
    </location>
</feature>
<dbReference type="PANTHER" id="PTHR30069">
    <property type="entry name" value="TONB-DEPENDENT OUTER MEMBRANE RECEPTOR"/>
    <property type="match status" value="1"/>
</dbReference>
<reference evidence="16 17" key="1">
    <citation type="journal article" date="2018" name="Arch. Microbiol.">
        <title>New insights into the metabolic potential of the phototrophic purple bacterium Rhodopila globiformis DSM 161(T) from its draft genome sequence and evidence for a vanadium-dependent nitrogenase.</title>
        <authorList>
            <person name="Imhoff J.F."/>
            <person name="Rahn T."/>
            <person name="Kunzel S."/>
            <person name="Neulinger S.C."/>
        </authorList>
    </citation>
    <scope>NUCLEOTIDE SEQUENCE [LARGE SCALE GENOMIC DNA]</scope>
    <source>
        <strain evidence="16 17">DSM 16996</strain>
    </source>
</reference>
<keyword evidence="3 10" id="KW-1134">Transmembrane beta strand</keyword>
<dbReference type="InterPro" id="IPR036942">
    <property type="entry name" value="Beta-barrel_TonB_sf"/>
</dbReference>
<feature type="domain" description="TonB-dependent receptor plug" evidence="15">
    <location>
        <begin position="74"/>
        <end position="171"/>
    </location>
</feature>
<comment type="similarity">
    <text evidence="10 11">Belongs to the TonB-dependent receptor family.</text>
</comment>
<dbReference type="OrthoDB" id="9760333at2"/>
<proteinExistence type="inferred from homology"/>
<sequence>MDRTIATLALAGALAGPQAALAQDAGGVYNLGEIHVTASGSSDVNVVPGAPANTSARAQTAPFQSATPAPLGGDTVTAEKIDAFGKTSLDKAVELTPGVIANDGAGSRNEQLVFVHGFDRTQVPLMLDGVRIYLPADNRLDFGRFLTGNIAEVQIAKGYVSVLDGPGGVGGQINLVTRKPTKEVEGEVGSALDFGGPGWLTGQRAWARLGTKQENYYLQAAGAWDYSRGWAMPDAYQGNSIQGTGLRGHSGQRDTSLNLKAGYTPNATDEYSINFLRTDGEKGAPYAVNYPINSQRYWSWPYWNTQSLALLTHTVIDPTLYVNTKLFWNRFDNALDMYSNAAQTLQNSPKAGYSPYHDWSLGGSVEVGKVLTDWDTVKAAFHYRRDQHNEQSQYFTTNTGSTGGCTANVVCYIAPRLTSTEDTYSLALENTIHATPTVDLVQGFSYDWRDLLAAHILDSGVKPYAVRAYPAQTDGAPNAQGAAIWHYNDTDKLYLSVSDRIRFPTLFDRYSTRFNSTLPNPTLKPERAVNVQLGWEGYVAPRLKLASDVYYSHVDDMIQTVNLSATLSQSQNVGKADFVGADFKADYAVNEDLDVGGHTALIHRTLAIPASSTVQLTGVPAITGFGYVSWRPLTNLTLTPSVQIAGARLTQNVAATAYFQTGAYAMLNFQAEYKALVNLSFFAGGKNLTDRLYVLTDGYPEPGRTFYFGAKATF</sequence>
<dbReference type="PROSITE" id="PS52016">
    <property type="entry name" value="TONB_DEPENDENT_REC_3"/>
    <property type="match status" value="1"/>
</dbReference>
<evidence type="ECO:0000256" key="2">
    <source>
        <dbReference type="ARBA" id="ARBA00022448"/>
    </source>
</evidence>
<dbReference type="Gene3D" id="2.40.170.20">
    <property type="entry name" value="TonB-dependent receptor, beta-barrel domain"/>
    <property type="match status" value="1"/>
</dbReference>
<dbReference type="RefSeq" id="WP_104507909.1">
    <property type="nucleotide sequence ID" value="NZ_JACIGC010000005.1"/>
</dbReference>
<dbReference type="InterPro" id="IPR012910">
    <property type="entry name" value="Plug_dom"/>
</dbReference>
<keyword evidence="6 11" id="KW-0798">TonB box</keyword>
<evidence type="ECO:0000256" key="11">
    <source>
        <dbReference type="RuleBase" id="RU003357"/>
    </source>
</evidence>
<feature type="chain" id="PRO_5043983051" description="TonB-dependent receptor" evidence="13">
    <location>
        <begin position="23"/>
        <end position="714"/>
    </location>
</feature>
<dbReference type="Pfam" id="PF00593">
    <property type="entry name" value="TonB_dep_Rec_b-barrel"/>
    <property type="match status" value="1"/>
</dbReference>
<dbReference type="GO" id="GO:0044718">
    <property type="term" value="P:siderophore transmembrane transport"/>
    <property type="evidence" value="ECO:0007669"/>
    <property type="project" value="TreeGrafter"/>
</dbReference>
<keyword evidence="2 10" id="KW-0813">Transport</keyword>
<keyword evidence="4 10" id="KW-0812">Transmembrane</keyword>
<evidence type="ECO:0000256" key="7">
    <source>
        <dbReference type="ARBA" id="ARBA00023136"/>
    </source>
</evidence>
<keyword evidence="9 10" id="KW-0998">Cell outer membrane</keyword>
<evidence type="ECO:0000256" key="9">
    <source>
        <dbReference type="ARBA" id="ARBA00023237"/>
    </source>
</evidence>
<evidence type="ECO:0000256" key="8">
    <source>
        <dbReference type="ARBA" id="ARBA00023170"/>
    </source>
</evidence>
<feature type="compositionally biased region" description="Polar residues" evidence="12">
    <location>
        <begin position="52"/>
        <end position="67"/>
    </location>
</feature>
<evidence type="ECO:0000256" key="3">
    <source>
        <dbReference type="ARBA" id="ARBA00022452"/>
    </source>
</evidence>
<feature type="region of interest" description="Disordered" evidence="12">
    <location>
        <begin position="49"/>
        <end position="69"/>
    </location>
</feature>
<keyword evidence="8" id="KW-0675">Receptor</keyword>
<evidence type="ECO:0000256" key="6">
    <source>
        <dbReference type="ARBA" id="ARBA00023077"/>
    </source>
</evidence>
<evidence type="ECO:0000313" key="17">
    <source>
        <dbReference type="Proteomes" id="UP000239089"/>
    </source>
</evidence>
<dbReference type="SUPFAM" id="SSF56935">
    <property type="entry name" value="Porins"/>
    <property type="match status" value="1"/>
</dbReference>
<evidence type="ECO:0000256" key="13">
    <source>
        <dbReference type="SAM" id="SignalP"/>
    </source>
</evidence>
<evidence type="ECO:0008006" key="18">
    <source>
        <dbReference type="Google" id="ProtNLM"/>
    </source>
</evidence>
<dbReference type="GO" id="GO:0015344">
    <property type="term" value="F:siderophore uptake transmembrane transporter activity"/>
    <property type="evidence" value="ECO:0007669"/>
    <property type="project" value="TreeGrafter"/>
</dbReference>
<evidence type="ECO:0000313" key="16">
    <source>
        <dbReference type="EMBL" id="PPQ30880.1"/>
    </source>
</evidence>
<evidence type="ECO:0000259" key="14">
    <source>
        <dbReference type="Pfam" id="PF00593"/>
    </source>
</evidence>
<gene>
    <name evidence="16" type="ORF">CCR94_11015</name>
</gene>
<keyword evidence="17" id="KW-1185">Reference proteome</keyword>
<comment type="caution">
    <text evidence="16">The sequence shown here is derived from an EMBL/GenBank/DDBJ whole genome shotgun (WGS) entry which is preliminary data.</text>
</comment>
<organism evidence="16 17">
    <name type="scientific">Rhodoblastus sphagnicola</name>
    <dbReference type="NCBI Taxonomy" id="333368"/>
    <lineage>
        <taxon>Bacteria</taxon>
        <taxon>Pseudomonadati</taxon>
        <taxon>Pseudomonadota</taxon>
        <taxon>Alphaproteobacteria</taxon>
        <taxon>Hyphomicrobiales</taxon>
        <taxon>Rhodoblastaceae</taxon>
        <taxon>Rhodoblastus</taxon>
    </lineage>
</organism>
<comment type="subcellular location">
    <subcellularLocation>
        <location evidence="1 10">Cell outer membrane</location>
        <topology evidence="1 10">Multi-pass membrane protein</topology>
    </subcellularLocation>
</comment>
<evidence type="ECO:0000256" key="5">
    <source>
        <dbReference type="ARBA" id="ARBA00022729"/>
    </source>
</evidence>
<dbReference type="Pfam" id="PF07715">
    <property type="entry name" value="Plug"/>
    <property type="match status" value="1"/>
</dbReference>
<dbReference type="Gene3D" id="2.170.130.10">
    <property type="entry name" value="TonB-dependent receptor, plug domain"/>
    <property type="match status" value="1"/>
</dbReference>
<dbReference type="InterPro" id="IPR037066">
    <property type="entry name" value="Plug_dom_sf"/>
</dbReference>
<dbReference type="PANTHER" id="PTHR30069:SF29">
    <property type="entry name" value="HEMOGLOBIN AND HEMOGLOBIN-HAPTOGLOBIN-BINDING PROTEIN 1-RELATED"/>
    <property type="match status" value="1"/>
</dbReference>